<reference evidence="2 3" key="1">
    <citation type="submission" date="2016-06" db="EMBL/GenBank/DDBJ databases">
        <title>Draft genome sequence of Flavobacterium succinicans strain DD5b.</title>
        <authorList>
            <person name="Poehlein A."/>
            <person name="Daniel R."/>
            <person name="Simeonova D.D."/>
        </authorList>
    </citation>
    <scope>NUCLEOTIDE SEQUENCE [LARGE SCALE GENOMIC DNA]</scope>
    <source>
        <strain evidence="2 3">DD5b</strain>
    </source>
</reference>
<dbReference type="Proteomes" id="UP000093807">
    <property type="component" value="Unassembled WGS sequence"/>
</dbReference>
<dbReference type="RefSeq" id="WP_064714729.1">
    <property type="nucleotide sequence ID" value="NZ_JMTM01000017.1"/>
</dbReference>
<feature type="transmembrane region" description="Helical" evidence="1">
    <location>
        <begin position="81"/>
        <end position="104"/>
    </location>
</feature>
<accession>A0A199XTF2</accession>
<organism evidence="2 3">
    <name type="scientific">Flavobacterium succinicans</name>
    <dbReference type="NCBI Taxonomy" id="29536"/>
    <lineage>
        <taxon>Bacteria</taxon>
        <taxon>Pseudomonadati</taxon>
        <taxon>Bacteroidota</taxon>
        <taxon>Flavobacteriia</taxon>
        <taxon>Flavobacteriales</taxon>
        <taxon>Flavobacteriaceae</taxon>
        <taxon>Flavobacterium</taxon>
    </lineage>
</organism>
<dbReference type="OrthoDB" id="1331669at2"/>
<dbReference type="PATRIC" id="fig|29536.5.peg.909"/>
<evidence type="ECO:0000313" key="3">
    <source>
        <dbReference type="Proteomes" id="UP000093807"/>
    </source>
</evidence>
<proteinExistence type="predicted"/>
<feature type="transmembrane region" description="Helical" evidence="1">
    <location>
        <begin position="157"/>
        <end position="180"/>
    </location>
</feature>
<dbReference type="AlphaFoldDB" id="A0A199XTF2"/>
<dbReference type="EMBL" id="JMTM01000017">
    <property type="protein sequence ID" value="OAZ05033.1"/>
    <property type="molecule type" value="Genomic_DNA"/>
</dbReference>
<evidence type="ECO:0000256" key="1">
    <source>
        <dbReference type="SAM" id="Phobius"/>
    </source>
</evidence>
<feature type="transmembrane region" description="Helical" evidence="1">
    <location>
        <begin position="32"/>
        <end position="61"/>
    </location>
</feature>
<keyword evidence="1" id="KW-0812">Transmembrane</keyword>
<keyword evidence="1" id="KW-0472">Membrane</keyword>
<sequence>MLTQKPTETNKYNNTLEFEKVLNHSFANYKKIVLYAGLALFVFLFFFVIFLSAVSVSIIGVENINERSIENFQKLLQTKPYIWYSTGFSILSTCLLSPFMASFYKMADAAEKDTSFGVSGLFSMYTSRQFVPIVAVTFLINLATNGLSLVFEEIGLSFVGIILTIIISFVTLLTVPLIVLGNCSTIESIKTSTAIVTKQPIAILMLVTVAIIGTFLGLFAFCIGVFFTYPFLISVVYTIYNQVSSSEETV</sequence>
<feature type="transmembrane region" description="Helical" evidence="1">
    <location>
        <begin position="130"/>
        <end position="151"/>
    </location>
</feature>
<evidence type="ECO:0000313" key="2">
    <source>
        <dbReference type="EMBL" id="OAZ05033.1"/>
    </source>
</evidence>
<keyword evidence="3" id="KW-1185">Reference proteome</keyword>
<evidence type="ECO:0008006" key="4">
    <source>
        <dbReference type="Google" id="ProtNLM"/>
    </source>
</evidence>
<gene>
    <name evidence="2" type="ORF">FLB_08840</name>
</gene>
<protein>
    <recommendedName>
        <fullName evidence="4">Beta-carotene 15,15'-monooxygenase</fullName>
    </recommendedName>
</protein>
<feature type="transmembrane region" description="Helical" evidence="1">
    <location>
        <begin position="201"/>
        <end position="227"/>
    </location>
</feature>
<name>A0A199XTF2_9FLAO</name>
<keyword evidence="1" id="KW-1133">Transmembrane helix</keyword>
<comment type="caution">
    <text evidence="2">The sequence shown here is derived from an EMBL/GenBank/DDBJ whole genome shotgun (WGS) entry which is preliminary data.</text>
</comment>